<dbReference type="PANTHER" id="PTHR46825">
    <property type="entry name" value="D-ALANYL-D-ALANINE-CARBOXYPEPTIDASE/ENDOPEPTIDASE AMPH"/>
    <property type="match status" value="1"/>
</dbReference>
<evidence type="ECO:0000313" key="3">
    <source>
        <dbReference type="EMBL" id="KPV41833.1"/>
    </source>
</evidence>
<dbReference type="InterPro" id="IPR021860">
    <property type="entry name" value="Peptidase_S12_Pab87-rel_C"/>
</dbReference>
<dbReference type="Gene3D" id="2.40.128.600">
    <property type="match status" value="1"/>
</dbReference>
<reference evidence="3 4" key="1">
    <citation type="submission" date="2015-09" db="EMBL/GenBank/DDBJ databases">
        <title>Draft genome sequence of Alicyclobacillus ferrooxydans DSM 22381.</title>
        <authorList>
            <person name="Hemp J."/>
        </authorList>
    </citation>
    <scope>NUCLEOTIDE SEQUENCE [LARGE SCALE GENOMIC DNA]</scope>
    <source>
        <strain evidence="3 4">TC-34</strain>
    </source>
</reference>
<keyword evidence="4" id="KW-1185">Reference proteome</keyword>
<dbReference type="Pfam" id="PF11954">
    <property type="entry name" value="DUF3471"/>
    <property type="match status" value="1"/>
</dbReference>
<dbReference type="Gene3D" id="3.40.710.10">
    <property type="entry name" value="DD-peptidase/beta-lactamase superfamily"/>
    <property type="match status" value="1"/>
</dbReference>
<organism evidence="3 4">
    <name type="scientific">Alicyclobacillus ferrooxydans</name>
    <dbReference type="NCBI Taxonomy" id="471514"/>
    <lineage>
        <taxon>Bacteria</taxon>
        <taxon>Bacillati</taxon>
        <taxon>Bacillota</taxon>
        <taxon>Bacilli</taxon>
        <taxon>Bacillales</taxon>
        <taxon>Alicyclobacillaceae</taxon>
        <taxon>Alicyclobacillus</taxon>
    </lineage>
</organism>
<dbReference type="SUPFAM" id="SSF56601">
    <property type="entry name" value="beta-lactamase/transpeptidase-like"/>
    <property type="match status" value="1"/>
</dbReference>
<evidence type="ECO:0000313" key="4">
    <source>
        <dbReference type="Proteomes" id="UP000050482"/>
    </source>
</evidence>
<sequence>MDRLHVAGAAVAVVSNDNVVMSEGFGYRNIDSKAPADEDTLFAIGSATKAFTTMSAALLAESGDMDWDKPVQSYLPEFQLSDPIATHEATPRDLGSHRVGLPRHEFSWYKAELSRKELIDRLRYLPLSRPFRTTFQYQNMMFTTLGYLVERVSGLTWEQFTASRILAPLGMHRTNFSVKDSRKDENHATPYVTKDGVNRAVPFADIDALGPAGTINSSVKDMAKWIRLHLAGGKLGENRIISETGLAEMHQPQMIIKPPVKDERRLGTAYGLGWFTEVYQGNFILHHGGNIDGFSAMVMLVPSRQLGIVVLCNQEVSVFPASVAYSVVDKVLGLPDFEWTPYLADQLQKQFAAIQQAGNYDAERKEGTAPSHNLEDYCGDFEHPAYGTARILMHDGQLFLTYHTWPEEVPMEHYHYDVFIMRAEMETIPMTWRVPFRAGLNGAIDELEIQFEDLTAPIVFKRKAVSVDLSATELEGYAGDYTLLDVQTLTVDLVGDSVLALIVAGQPPYTLLPEANHRFALKGLSGFAVQFHVSDTGECTGGDMIQPNGIFAFKRA</sequence>
<dbReference type="PANTHER" id="PTHR46825:SF15">
    <property type="entry name" value="BETA-LACTAMASE-RELATED DOMAIN-CONTAINING PROTEIN"/>
    <property type="match status" value="1"/>
</dbReference>
<dbReference type="EMBL" id="LJCO01000091">
    <property type="protein sequence ID" value="KPV41833.1"/>
    <property type="molecule type" value="Genomic_DNA"/>
</dbReference>
<evidence type="ECO:0000259" key="1">
    <source>
        <dbReference type="Pfam" id="PF00144"/>
    </source>
</evidence>
<dbReference type="InterPro" id="IPR001466">
    <property type="entry name" value="Beta-lactam-related"/>
</dbReference>
<evidence type="ECO:0000259" key="2">
    <source>
        <dbReference type="Pfam" id="PF11954"/>
    </source>
</evidence>
<accession>A0A0P9EH09</accession>
<proteinExistence type="predicted"/>
<dbReference type="InterPro" id="IPR050491">
    <property type="entry name" value="AmpC-like"/>
</dbReference>
<feature type="domain" description="Beta-lactamase-related" evidence="1">
    <location>
        <begin position="2"/>
        <end position="321"/>
    </location>
</feature>
<dbReference type="PATRIC" id="fig|471514.4.peg.3036"/>
<protein>
    <recommendedName>
        <fullName evidence="5">Beta-lactamase</fullName>
    </recommendedName>
</protein>
<dbReference type="Proteomes" id="UP000050482">
    <property type="component" value="Unassembled WGS sequence"/>
</dbReference>
<gene>
    <name evidence="3" type="ORF">AN477_20490</name>
</gene>
<dbReference type="InterPro" id="IPR012338">
    <property type="entry name" value="Beta-lactam/transpept-like"/>
</dbReference>
<dbReference type="Pfam" id="PF00144">
    <property type="entry name" value="Beta-lactamase"/>
    <property type="match status" value="1"/>
</dbReference>
<name>A0A0P9EH09_9BACL</name>
<feature type="domain" description="Peptidase S12 Pab87-related C-terminal" evidence="2">
    <location>
        <begin position="364"/>
        <end position="451"/>
    </location>
</feature>
<comment type="caution">
    <text evidence="3">The sequence shown here is derived from an EMBL/GenBank/DDBJ whole genome shotgun (WGS) entry which is preliminary data.</text>
</comment>
<evidence type="ECO:0008006" key="5">
    <source>
        <dbReference type="Google" id="ProtNLM"/>
    </source>
</evidence>
<dbReference type="STRING" id="471514.AN477_20490"/>
<dbReference type="AlphaFoldDB" id="A0A0P9EH09"/>